<evidence type="ECO:0000313" key="5">
    <source>
        <dbReference type="Proteomes" id="UP001054892"/>
    </source>
</evidence>
<protein>
    <submittedName>
        <fullName evidence="2">Uncharacterized protein</fullName>
    </submittedName>
</protein>
<organism evidence="2 4">
    <name type="scientific">Pseudomonas tohonis</name>
    <dbReference type="NCBI Taxonomy" id="2725477"/>
    <lineage>
        <taxon>Bacteria</taxon>
        <taxon>Pseudomonadati</taxon>
        <taxon>Pseudomonadota</taxon>
        <taxon>Gammaproteobacteria</taxon>
        <taxon>Pseudomonadales</taxon>
        <taxon>Pseudomonadaceae</taxon>
        <taxon>Pseudomonas</taxon>
    </lineage>
</organism>
<gene>
    <name evidence="2" type="ORF">TUM18999_25910</name>
    <name evidence="3" type="ORF">TUM20286_19940</name>
</gene>
<evidence type="ECO:0000256" key="1">
    <source>
        <dbReference type="SAM" id="SignalP"/>
    </source>
</evidence>
<proteinExistence type="predicted"/>
<keyword evidence="1" id="KW-0732">Signal</keyword>
<dbReference type="AlphaFoldDB" id="A0A6J4E467"/>
<accession>A0A6J4E467</accession>
<sequence>MKTHRCLLVTLLLCAAGAQASTPEAWQEQDRRMLAACTQLSGLKEVKAAGKPVLFDDRLGLTALVLSGRYPQAHMKNRAGRELCLYQRNTGKAYLSEADSLIEPRKP</sequence>
<dbReference type="Proteomes" id="UP000509383">
    <property type="component" value="Chromosome"/>
</dbReference>
<evidence type="ECO:0000313" key="4">
    <source>
        <dbReference type="Proteomes" id="UP000509383"/>
    </source>
</evidence>
<dbReference type="EMBL" id="AP023189">
    <property type="protein sequence ID" value="BCG24400.1"/>
    <property type="molecule type" value="Genomic_DNA"/>
</dbReference>
<dbReference type="Proteomes" id="UP001054892">
    <property type="component" value="Unassembled WGS sequence"/>
</dbReference>
<keyword evidence="5" id="KW-1185">Reference proteome</keyword>
<reference evidence="2 4" key="1">
    <citation type="submission" date="2020-05" db="EMBL/GenBank/DDBJ databases">
        <title>Characterization of novel class B3 metallo-beta-lactamase from novel Pseudomonas species.</title>
        <authorList>
            <person name="Yamada K."/>
            <person name="Aoki K."/>
            <person name="Ishii Y."/>
        </authorList>
    </citation>
    <scope>NUCLEOTIDE SEQUENCE [LARGE SCALE GENOMIC DNA]</scope>
    <source>
        <strain evidence="2 4">TUM18999</strain>
        <strain evidence="3 5">TUM20286</strain>
    </source>
</reference>
<name>A0A6J4E467_9PSED</name>
<evidence type="ECO:0000313" key="2">
    <source>
        <dbReference type="EMBL" id="BCG24400.1"/>
    </source>
</evidence>
<dbReference type="KEGG" id="ptw:TUM18999_25910"/>
<feature type="signal peptide" evidence="1">
    <location>
        <begin position="1"/>
        <end position="20"/>
    </location>
</feature>
<evidence type="ECO:0000313" key="3">
    <source>
        <dbReference type="EMBL" id="GJN52242.1"/>
    </source>
</evidence>
<dbReference type="RefSeq" id="WP_173174335.1">
    <property type="nucleotide sequence ID" value="NZ_AP023189.1"/>
</dbReference>
<dbReference type="EMBL" id="BQKM01000003">
    <property type="protein sequence ID" value="GJN52242.1"/>
    <property type="molecule type" value="Genomic_DNA"/>
</dbReference>
<feature type="chain" id="PRO_5026774460" evidence="1">
    <location>
        <begin position="21"/>
        <end position="107"/>
    </location>
</feature>